<protein>
    <recommendedName>
        <fullName evidence="5">2'-phosphotransferase</fullName>
        <ecNumber evidence="5">2.7.1.160</ecNumber>
    </recommendedName>
</protein>
<feature type="compositionally biased region" description="Acidic residues" evidence="18">
    <location>
        <begin position="401"/>
        <end position="417"/>
    </location>
</feature>
<feature type="zinc finger region" description="C3H1-type" evidence="16">
    <location>
        <begin position="732"/>
        <end position="760"/>
    </location>
</feature>
<keyword evidence="17" id="KW-0175">Coiled coil</keyword>
<evidence type="ECO:0000256" key="7">
    <source>
        <dbReference type="ARBA" id="ARBA00022630"/>
    </source>
</evidence>
<feature type="coiled-coil region" evidence="17">
    <location>
        <begin position="176"/>
        <end position="211"/>
    </location>
</feature>
<dbReference type="InterPro" id="IPR006231">
    <property type="entry name" value="MQO"/>
</dbReference>
<dbReference type="PANTHER" id="PTHR12684">
    <property type="entry name" value="PUTATIVE PHOSPHOTRANSFERASE"/>
    <property type="match status" value="1"/>
</dbReference>
<feature type="compositionally biased region" description="Polar residues" evidence="18">
    <location>
        <begin position="349"/>
        <end position="367"/>
    </location>
</feature>
<feature type="compositionally biased region" description="Gly residues" evidence="18">
    <location>
        <begin position="391"/>
        <end position="400"/>
    </location>
</feature>
<evidence type="ECO:0000256" key="18">
    <source>
        <dbReference type="SAM" id="MobiDB-lite"/>
    </source>
</evidence>
<dbReference type="OrthoDB" id="498204at2759"/>
<dbReference type="Gene3D" id="3.20.170.30">
    <property type="match status" value="1"/>
</dbReference>
<dbReference type="GO" id="GO:0003676">
    <property type="term" value="F:nucleic acid binding"/>
    <property type="evidence" value="ECO:0007669"/>
    <property type="project" value="InterPro"/>
</dbReference>
<feature type="coiled-coil region" evidence="17">
    <location>
        <begin position="254"/>
        <end position="281"/>
    </location>
</feature>
<proteinExistence type="inferred from homology"/>
<comment type="function">
    <text evidence="2">Catalyzes the last step of tRNA splicing, the transfer of the splice junction 2'-phosphate from ligated tRNA to NAD to produce ADP-ribose 1''-2'' cyclic phosphate.</text>
</comment>
<sequence>MMADEDNTHLNAGVLRDREKNVSLQATQEASSSSAGALVHPPGLMLRDGAYHLDSGSAATTEVTQDVVHTYTPTRPTTHGPYVRDELNKTVVEVANRAYSAGAIATGEEAERRHAAYMQAANDAFQASEMKHTQDAIDIKQEAERLHQIKMDEANQSSIEWRLAAEQLHASKMAEAQIVANEVAAIEANLVKQEAERLHEMTTSAAALEARSAIALANTRGEQTIEQANEYARYVREESQRLTNAAHTAFVEEKAMNSEAKESTERELASLREQLRIANQRLNQPRIDTSGTAGFLTPTGKSAPASMYNSPDRKMHFSDNILGTDLPRLLTGAVTQLFGARPATRTEEPASSSGTQRPQPTPFTFNFGNPGFDPPGRGKVPPTDGKKQGGDPQGNGPGDDGGGDDPDDDPDPDNAIDPEEAIKAMMQGLKNRGGSTSGGKEAESVKLKPLPSAVGFRAWRNHVRSAVVSASKDPQKSFIWILEVEREDATWNSMKYETGANRGEMVSGRQLLWLVYQSYKLSQTTGALYSLVDLTTLKIKNEKGQKDDAPHSDKQYKLFQTSGALYSLVDLTTLKIKNEKGQKDDAPHSDKQRRWFVSSWDGLIAGMKTVPTEDILEEACNRLLERKREHENRSAIEAHIASGGSSVTQAYLTQAVPTAPASKGGGKKGKDKRGATPKGSAKRESSKGVCYDYKNTGRCDKQGCPYLHKREGSPSPGKGKGKKSSSPSRDQAQAKTACSFFAKSGTCKYGADCRYSHGPPAAPATPKKKARSRLAPACPAIPVKGILRSTSPGGQWQKKTKKKIRPKKVGFRATKVYPIAMERGHVLEFVPCLKHDLSYRHPESISKLQSEDSLVRAHLEGMRMRNYVLDHILGKKTKGRSRNAVEHSTRDESTSIHNVPSLVAKEAEVTRPPAAAAVKKKRKKKNNFPTPEISDFVPDNIMVSWLVDTGSPFDLIGRDELTVDQNVSLFYAPARNGEIVEAVAELQSHFVGGGETGGLRWKGPNLRQSRSETNPLASKSAVTHMPLYWISRVPKDSVKYLYSDSSPELAKAATDLGWCHGTATPGRKESNGVAEAAVKAVLQGARSTLERAGFKPAWWPAAVKHWCFAANAAIVDGESPWQLRHGKGEHAECLIPKSHRSRAGLFMGYHVLPGGGWRGDFLVASLQEFNTAIANPGRSGKHKIRIQRVKELYRNTQEAITFPLKEHYDREQRTIHSAVPDPVFEPVLVIDQDPEPEAAAAPDGLVEPSDAAAADRTPEEQRVIDALRAQKQEDLPASERDAKVPAPVSGSGATATASSNRVPDVWPEIWVLMTGEQKSTASSEFEANLALGIEAGNIMPRGRPSTSLKKRAALTKEWGKLRLQNCWDESKVREWRHISAEAKKLNKKAHVGRIFDICVEKGSELKEDDHARKFKGRVVFQGNNVWDENHEHALFAELSSAPATMESGKTADAYGLFPGHACEKADGESAYTQSVLKGEATWVRIPRERGKSWSRGGGQLPSNFTTEVPLFMRNSNCLWSSMVRFSREALFLKENLKKGWDLIGRESKDLPSPAKYVQAKFIKYDMRNFLEQCVERYQSLAGPRGANLRGVETPFLEEANAEFETEDSLPSGELQDLNGWIADPLDQVELTLYSDADWAGDKSTKKSTSGVYLCLIGPNTFMPLEGISKKQTSVSQSTPEAEIVAANRAVKTEGLPALSLWEVLLGYQKREWSESATTGERFISNANGVKCADQFLTVHFKEDNDATIKIVESGKNPTMRHMSRTQGICMAWLHERFREGEFSITYCPSNQMCADIFTKHCTDAVKWNQVSKLIGIFKDSDLPNRGVASAPAVSVDLTVHDRTLIEFCCGESSLLGQDTKFSKGCNVLRITECNDVTTRKGHRNCLRQCQSSGGLKMLWASLPRPVGKASKKASRHNLSGDNAHQKHIDKFNLIWKSFVECADAIIDGGGYVCIEWPRGCIHWKNRAVMRFLARHNMFDTYFDGCTFACKCAATGLPIKMPCRVKQHHNQYSTQAKATPRAFALCCIPQRTQVFQMASAALPFPLGDPDAFSSGDDEPSGPKGAPSRYDYTFGGLEAVRSAWLFWGKLILKEVLKALDPQVYAQMMESYVCDHRYHEFAIGIFQTRDCKTSTGVDYGQMLKECVSKGYMPPNEVTDPLVNGRLAVVGDSSLWLYRPNKKKATVTGELATLCQTPHVTVQPISGGGMVDIVTELKRVLSLHRATPVGQRQFDKFILVVAGHGRLWGFENHEGFDQMYAVIRHVAAFEQGIFIDDGMECWGRLQMQEANARSVDAAPGALLVCQPACQLVCQRLYAATVAPGASDEGTASSSASGSMPPQSRPEPVMKVPPAPAKPVAEMPPGYAAPATKTPQYKLPPAGLNYNLSSPPLVTGVLTGDGVPKGPPVKVAPAILQEMLGKRKSGSSGASSSSASGSMPPPEPMMSPSVKAPPKKAGAKQRAPSLPPLIKQEQEEQRLQNLANAERTEEEMMIRRDNERIAQRNIELLARRQPLTLGNAPLYEPVVVHTQDQIDPSGLKAHKDTGKKMTQYLRHGVDKEMTIRSDGFVPLAQLKNHFYVRYRLTLTTRQICAEVSLSDKGRYELGSVDGTMKYIRCTQGHSVARIDPEKLLTRITATAANKPQVLLHGTSWMALPMIMESGLIPGGLKSGSRSMNHFGGFRAADPLLRAGARFKAEVSTYWDVDQSTERPPLKWWRSSNEVILCDGVVDPRLITEVRNNISNSVIYLRDDKWSNMADWGTLQEWLLDVDYCTECQRGSQRGAVICFHCRRRTLQISFEDPADLDQETFDELVKVENAEATAAAAVVLQATGVDAPPMNGGYPGGYEDRYRMDYAYRKERLNQHLKFDSHREALLIEAGPARDPNWRGGTGRSAAAYGNARNPVHQAEYRVGQIDAWAVQRQKGKKGKGKGKRKACTWVDNHEQRAWYDRLDLAPAERPEGENLHGNARVANNASRWINDESQWTDYPDDRSRKSARLSWYNDTSTPSSGSNATRWEQGLYRRDYASNEAAPSVRLQERPGAAGRHAREPLSENLEQQFRAIDWNQHFSGEAAPRGDPATQTFTRDVREVKDEDHQPEGEPVKEVEELKPAEKAPSSKVSMLERRLSKLEKRLQASLEDSINQREPFRGDSMRHGKAPAEKNKVSDPKTGCFSGLSCFASPPTPKEVDVVCIGAGIMSASVGLMLQELEPSWQITMCERLHAAGEESSNAFNNAGTGHAGFMEPNYTKEVYNADKTLKTVTTEKVESVCSQFLSSRQYWQYLVTKGHLPEPDAFIHQTNHIALGIGADQVEFITKRYEAMKVLPLFSAMEYAGPDEKAKHAEWAPLIVAGRDPKEPICMTRVPMGTDVDYGALTKGKISAFMKLGGDLRLFTEVTDLKKQSDGKWLVTTKNSSTGRGFQALKAKFVFVGAGGWALIMLQKAGVTQVRGYMALPVTGDWAVCQNPEVVAKHKVKVYAPGAPGAPPMSMPHLDYRSIGGKEMLLFGPFGSITFKFLRYGSIFDSLKALKPHNILPTIGALAKNTSLVVMLMKDVFKSGTGKLHDIRHYYPEADPEDWTLIPAGVRAQIIKKDPKTGAGMLQFGTEVVANDEGTICGLLGASPGASTCVTIALDTIEKCFKDKPEFARWVPKIQAMIPSYAPDVHCVLTPESLKKIYDETGSVLKVVPK</sequence>
<feature type="region of interest" description="Disordered" evidence="18">
    <location>
        <begin position="2416"/>
        <end position="2471"/>
    </location>
</feature>
<dbReference type="CDD" id="cd09272">
    <property type="entry name" value="RNase_HI_RT_Ty1"/>
    <property type="match status" value="1"/>
</dbReference>
<dbReference type="SUPFAM" id="SSF56399">
    <property type="entry name" value="ADP-ribosylation"/>
    <property type="match status" value="1"/>
</dbReference>
<evidence type="ECO:0000256" key="12">
    <source>
        <dbReference type="ARBA" id="ARBA00022833"/>
    </source>
</evidence>
<feature type="region of interest" description="Disordered" evidence="18">
    <location>
        <begin position="657"/>
        <end position="687"/>
    </location>
</feature>
<dbReference type="InterPro" id="IPR042081">
    <property type="entry name" value="RNA_2'-PTrans_C"/>
</dbReference>
<dbReference type="Gene3D" id="3.30.420.10">
    <property type="entry name" value="Ribonuclease H-like superfamily/Ribonuclease H"/>
    <property type="match status" value="1"/>
</dbReference>
<feature type="compositionally biased region" description="Basic and acidic residues" evidence="18">
    <location>
        <begin position="3136"/>
        <end position="3160"/>
    </location>
</feature>
<dbReference type="SMART" id="SM00356">
    <property type="entry name" value="ZnF_C3H1"/>
    <property type="match status" value="2"/>
</dbReference>
<evidence type="ECO:0000259" key="19">
    <source>
        <dbReference type="PROSITE" id="PS50103"/>
    </source>
</evidence>
<dbReference type="Gene3D" id="1.10.10.970">
    <property type="entry name" value="RNA 2'-phosphotransferase, Tpt1/KptA family, N-terminal domain"/>
    <property type="match status" value="1"/>
</dbReference>
<keyword evidence="14" id="KW-0520">NAD</keyword>
<keyword evidence="21" id="KW-1185">Reference proteome</keyword>
<evidence type="ECO:0000313" key="21">
    <source>
        <dbReference type="Proteomes" id="UP000654075"/>
    </source>
</evidence>
<keyword evidence="9 16" id="KW-0479">Metal-binding</keyword>
<feature type="region of interest" description="Disordered" evidence="18">
    <location>
        <begin position="3084"/>
        <end position="3116"/>
    </location>
</feature>
<dbReference type="EC" id="2.7.1.160" evidence="5"/>
<feature type="region of interest" description="Disordered" evidence="18">
    <location>
        <begin position="3134"/>
        <end position="3160"/>
    </location>
</feature>
<evidence type="ECO:0000256" key="2">
    <source>
        <dbReference type="ARBA" id="ARBA00003343"/>
    </source>
</evidence>
<dbReference type="Gene3D" id="3.30.1370.210">
    <property type="match status" value="1"/>
</dbReference>
<reference evidence="20" key="1">
    <citation type="submission" date="2021-02" db="EMBL/GenBank/DDBJ databases">
        <authorList>
            <person name="Dougan E. K."/>
            <person name="Rhodes N."/>
            <person name="Thang M."/>
            <person name="Chan C."/>
        </authorList>
    </citation>
    <scope>NUCLEOTIDE SEQUENCE</scope>
</reference>
<dbReference type="GO" id="GO:0006388">
    <property type="term" value="P:tRNA splicing, via endonucleolytic cleavage and ligation"/>
    <property type="evidence" value="ECO:0007669"/>
    <property type="project" value="TreeGrafter"/>
</dbReference>
<comment type="caution">
    <text evidence="20">The sequence shown here is derived from an EMBL/GenBank/DDBJ whole genome shotgun (WGS) entry which is preliminary data.</text>
</comment>
<dbReference type="SUPFAM" id="SSF51905">
    <property type="entry name" value="FAD/NAD(P)-binding domain"/>
    <property type="match status" value="1"/>
</dbReference>
<organism evidence="20 21">
    <name type="scientific">Polarella glacialis</name>
    <name type="common">Dinoflagellate</name>
    <dbReference type="NCBI Taxonomy" id="89957"/>
    <lineage>
        <taxon>Eukaryota</taxon>
        <taxon>Sar</taxon>
        <taxon>Alveolata</taxon>
        <taxon>Dinophyceae</taxon>
        <taxon>Suessiales</taxon>
        <taxon>Suessiaceae</taxon>
        <taxon>Polarella</taxon>
    </lineage>
</organism>
<dbReference type="InterPro" id="IPR000571">
    <property type="entry name" value="Znf_CCCH"/>
</dbReference>
<dbReference type="SUPFAM" id="SSF90229">
    <property type="entry name" value="CCCH zinc finger"/>
    <property type="match status" value="1"/>
</dbReference>
<keyword evidence="10 16" id="KW-0863">Zinc-finger</keyword>
<evidence type="ECO:0000256" key="13">
    <source>
        <dbReference type="ARBA" id="ARBA00023002"/>
    </source>
</evidence>
<feature type="region of interest" description="Disordered" evidence="18">
    <location>
        <begin position="286"/>
        <end position="311"/>
    </location>
</feature>
<dbReference type="GO" id="GO:0008924">
    <property type="term" value="F:L-malate dehydrogenase (quinone) activity"/>
    <property type="evidence" value="ECO:0007669"/>
    <property type="project" value="InterPro"/>
</dbReference>
<evidence type="ECO:0000256" key="10">
    <source>
        <dbReference type="ARBA" id="ARBA00022771"/>
    </source>
</evidence>
<dbReference type="NCBIfam" id="NF003606">
    <property type="entry name" value="PRK05257.2-1"/>
    <property type="match status" value="1"/>
</dbReference>
<dbReference type="InterPro" id="IPR036855">
    <property type="entry name" value="Znf_CCCH_sf"/>
</dbReference>
<feature type="zinc finger region" description="C3H1-type" evidence="16">
    <location>
        <begin position="684"/>
        <end position="711"/>
    </location>
</feature>
<dbReference type="InterPro" id="IPR012337">
    <property type="entry name" value="RNaseH-like_sf"/>
</dbReference>
<dbReference type="UniPathway" id="UPA00223"/>
<dbReference type="InterPro" id="IPR036188">
    <property type="entry name" value="FAD/NAD-bd_sf"/>
</dbReference>
<comment type="catalytic activity">
    <reaction evidence="15">
        <text>2'-phospho-[ligated tRNA] + NAD(+) = mature tRNA + ADP-alpha-D-ribose 1'',2''-cyclic phosphate + nicotinamide</text>
        <dbReference type="Rhea" id="RHEA:23324"/>
        <dbReference type="Rhea" id="RHEA-COMP:11106"/>
        <dbReference type="Rhea" id="RHEA-COMP:11107"/>
        <dbReference type="ChEBI" id="CHEBI:17154"/>
        <dbReference type="ChEBI" id="CHEBI:57540"/>
        <dbReference type="ChEBI" id="CHEBI:76596"/>
        <dbReference type="ChEBI" id="CHEBI:82883"/>
        <dbReference type="ChEBI" id="CHEBI:85027"/>
        <dbReference type="EC" id="2.7.1.160"/>
    </reaction>
</comment>
<evidence type="ECO:0000256" key="9">
    <source>
        <dbReference type="ARBA" id="ARBA00022723"/>
    </source>
</evidence>
<evidence type="ECO:0000256" key="14">
    <source>
        <dbReference type="ARBA" id="ARBA00023027"/>
    </source>
</evidence>
<dbReference type="PROSITE" id="PS50103">
    <property type="entry name" value="ZF_C3H1"/>
    <property type="match status" value="2"/>
</dbReference>
<keyword evidence="6" id="KW-0816">Tricarboxylic acid cycle</keyword>
<gene>
    <name evidence="20" type="ORF">PGLA1383_LOCUS57217</name>
</gene>
<keyword evidence="11" id="KW-0274">FAD</keyword>
<feature type="domain" description="C3H1-type" evidence="19">
    <location>
        <begin position="732"/>
        <end position="760"/>
    </location>
</feature>
<dbReference type="Proteomes" id="UP000654075">
    <property type="component" value="Unassembled WGS sequence"/>
</dbReference>
<feature type="region of interest" description="Disordered" evidence="18">
    <location>
        <begin position="1238"/>
        <end position="1300"/>
    </location>
</feature>
<dbReference type="GO" id="GO:0008270">
    <property type="term" value="F:zinc ion binding"/>
    <property type="evidence" value="ECO:0007669"/>
    <property type="project" value="UniProtKB-KW"/>
</dbReference>
<keyword evidence="8" id="KW-0808">Transferase</keyword>
<dbReference type="EMBL" id="CAJNNV010033214">
    <property type="protein sequence ID" value="CAE8642814.1"/>
    <property type="molecule type" value="Genomic_DNA"/>
</dbReference>
<dbReference type="Pfam" id="PF01885">
    <property type="entry name" value="PTS_2-RNA"/>
    <property type="match status" value="1"/>
</dbReference>
<dbReference type="SUPFAM" id="SSF53098">
    <property type="entry name" value="Ribonuclease H-like"/>
    <property type="match status" value="1"/>
</dbReference>
<evidence type="ECO:0000256" key="17">
    <source>
        <dbReference type="SAM" id="Coils"/>
    </source>
</evidence>
<comment type="similarity">
    <text evidence="4">Belongs to the KptA/TPT1 family.</text>
</comment>
<comment type="pathway">
    <text evidence="3">Carbohydrate metabolism; tricarboxylic acid cycle.</text>
</comment>
<feature type="region of interest" description="Disordered" evidence="18">
    <location>
        <begin position="704"/>
        <end position="731"/>
    </location>
</feature>
<feature type="region of interest" description="Disordered" evidence="18">
    <location>
        <begin position="2320"/>
        <end position="2369"/>
    </location>
</feature>
<dbReference type="InterPro" id="IPR042080">
    <property type="entry name" value="RNA_2'-PTrans_N"/>
</dbReference>
<dbReference type="Gene3D" id="3.30.9.10">
    <property type="entry name" value="D-Amino Acid Oxidase, subunit A, domain 2"/>
    <property type="match status" value="1"/>
</dbReference>
<dbReference type="Pfam" id="PF06039">
    <property type="entry name" value="Mqo"/>
    <property type="match status" value="1"/>
</dbReference>
<feature type="compositionally biased region" description="Low complexity" evidence="18">
    <location>
        <begin position="1289"/>
        <end position="1299"/>
    </location>
</feature>
<dbReference type="InterPro" id="IPR036397">
    <property type="entry name" value="RNaseH_sf"/>
</dbReference>
<evidence type="ECO:0000313" key="20">
    <source>
        <dbReference type="EMBL" id="CAE8642814.1"/>
    </source>
</evidence>
<comment type="cofactor">
    <cofactor evidence="1">
        <name>FAD</name>
        <dbReference type="ChEBI" id="CHEBI:57692"/>
    </cofactor>
</comment>
<dbReference type="Gene3D" id="3.50.50.60">
    <property type="entry name" value="FAD/NAD(P)-binding domain"/>
    <property type="match status" value="1"/>
</dbReference>
<keyword evidence="7" id="KW-0285">Flavoprotein</keyword>
<evidence type="ECO:0000256" key="6">
    <source>
        <dbReference type="ARBA" id="ARBA00022532"/>
    </source>
</evidence>
<dbReference type="PANTHER" id="PTHR12684:SF2">
    <property type="entry name" value="TRNA 2'-PHOSPHOTRANSFERASE 1"/>
    <property type="match status" value="1"/>
</dbReference>
<dbReference type="GO" id="GO:0000215">
    <property type="term" value="F:tRNA 2'-phosphotransferase activity"/>
    <property type="evidence" value="ECO:0007669"/>
    <property type="project" value="UniProtKB-EC"/>
</dbReference>
<keyword evidence="12 16" id="KW-0862">Zinc</keyword>
<feature type="domain" description="C3H1-type" evidence="19">
    <location>
        <begin position="684"/>
        <end position="711"/>
    </location>
</feature>
<dbReference type="HAMAP" id="MF_00212">
    <property type="entry name" value="MQO"/>
    <property type="match status" value="1"/>
</dbReference>
<dbReference type="GO" id="GO:0006099">
    <property type="term" value="P:tricarboxylic acid cycle"/>
    <property type="evidence" value="ECO:0007669"/>
    <property type="project" value="UniProtKB-UniPathway"/>
</dbReference>
<evidence type="ECO:0000256" key="3">
    <source>
        <dbReference type="ARBA" id="ARBA00005163"/>
    </source>
</evidence>
<dbReference type="InterPro" id="IPR002745">
    <property type="entry name" value="Ptrans_KptA/Tpt1"/>
</dbReference>
<evidence type="ECO:0000256" key="15">
    <source>
        <dbReference type="ARBA" id="ARBA00047949"/>
    </source>
</evidence>
<feature type="compositionally biased region" description="Basic and acidic residues" evidence="18">
    <location>
        <begin position="3084"/>
        <end position="3107"/>
    </location>
</feature>
<evidence type="ECO:0000256" key="1">
    <source>
        <dbReference type="ARBA" id="ARBA00001974"/>
    </source>
</evidence>
<feature type="region of interest" description="Disordered" evidence="18">
    <location>
        <begin position="340"/>
        <end position="417"/>
    </location>
</feature>
<evidence type="ECO:0000256" key="4">
    <source>
        <dbReference type="ARBA" id="ARBA00009836"/>
    </source>
</evidence>
<feature type="compositionally biased region" description="Low complexity" evidence="18">
    <location>
        <begin position="2320"/>
        <end position="2334"/>
    </location>
</feature>
<dbReference type="Pfam" id="PF00642">
    <property type="entry name" value="zf-CCCH"/>
    <property type="match status" value="1"/>
</dbReference>
<evidence type="ECO:0000256" key="11">
    <source>
        <dbReference type="ARBA" id="ARBA00022827"/>
    </source>
</evidence>
<name>A0A813HWZ8_POLGL</name>
<accession>A0A813HWZ8</accession>
<feature type="compositionally biased region" description="Low complexity" evidence="18">
    <location>
        <begin position="2421"/>
        <end position="2433"/>
    </location>
</feature>
<evidence type="ECO:0000256" key="16">
    <source>
        <dbReference type="PROSITE-ProRule" id="PRU00723"/>
    </source>
</evidence>
<evidence type="ECO:0000256" key="8">
    <source>
        <dbReference type="ARBA" id="ARBA00022679"/>
    </source>
</evidence>
<keyword evidence="13" id="KW-0560">Oxidoreductase</keyword>
<evidence type="ECO:0000256" key="5">
    <source>
        <dbReference type="ARBA" id="ARBA00012007"/>
    </source>
</evidence>
<feature type="compositionally biased region" description="Basic and acidic residues" evidence="18">
    <location>
        <begin position="1256"/>
        <end position="1283"/>
    </location>
</feature>